<dbReference type="InterPro" id="IPR012495">
    <property type="entry name" value="TadE-like_dom"/>
</dbReference>
<comment type="caution">
    <text evidence="3">The sequence shown here is derived from an EMBL/GenBank/DDBJ whole genome shotgun (WGS) entry which is preliminary data.</text>
</comment>
<dbReference type="Proteomes" id="UP000003111">
    <property type="component" value="Unassembled WGS sequence"/>
</dbReference>
<feature type="transmembrane region" description="Helical" evidence="1">
    <location>
        <begin position="20"/>
        <end position="41"/>
    </location>
</feature>
<dbReference type="eggNOG" id="COG4961">
    <property type="taxonomic scope" value="Bacteria"/>
</dbReference>
<keyword evidence="1" id="KW-0472">Membrane</keyword>
<evidence type="ECO:0000313" key="4">
    <source>
        <dbReference type="Proteomes" id="UP000003111"/>
    </source>
</evidence>
<proteinExistence type="predicted"/>
<evidence type="ECO:0000256" key="1">
    <source>
        <dbReference type="SAM" id="Phobius"/>
    </source>
</evidence>
<dbReference type="Pfam" id="PF07811">
    <property type="entry name" value="TadE"/>
    <property type="match status" value="1"/>
</dbReference>
<gene>
    <name evidence="3" type="ORF">HMPREF0063_12285</name>
</gene>
<reference evidence="3" key="1">
    <citation type="submission" date="2010-08" db="EMBL/GenBank/DDBJ databases">
        <authorList>
            <person name="Muzny D."/>
            <person name="Qin X."/>
            <person name="Buhay C."/>
            <person name="Dugan-Rocha S."/>
            <person name="Ding Y."/>
            <person name="Chen G."/>
            <person name="Hawes A."/>
            <person name="Holder M."/>
            <person name="Jhangiani S."/>
            <person name="Johnson A."/>
            <person name="Khan Z."/>
            <person name="Li Z."/>
            <person name="Liu W."/>
            <person name="Liu X."/>
            <person name="Perez L."/>
            <person name="Shen H."/>
            <person name="Wang Q."/>
            <person name="Watt J."/>
            <person name="Xi L."/>
            <person name="Xin Y."/>
            <person name="Zhou J."/>
            <person name="Deng J."/>
            <person name="Jiang H."/>
            <person name="Liu Y."/>
            <person name="Qu J."/>
            <person name="Song X.-Z."/>
            <person name="Zhang L."/>
            <person name="Villasana D."/>
            <person name="Johnson A."/>
            <person name="Liu J."/>
            <person name="Liyanage D."/>
            <person name="Lorensuhewa L."/>
            <person name="Robinson T."/>
            <person name="Song A."/>
            <person name="Song B.-B."/>
            <person name="Dinh H."/>
            <person name="Thornton R."/>
            <person name="Coyle M."/>
            <person name="Francisco L."/>
            <person name="Jackson L."/>
            <person name="Javaid M."/>
            <person name="Korchina V."/>
            <person name="Kovar C."/>
            <person name="Mata R."/>
            <person name="Mathew T."/>
            <person name="Ngo R."/>
            <person name="Nguyen L."/>
            <person name="Nguyen N."/>
            <person name="Okwuonu G."/>
            <person name="Ongeri F."/>
            <person name="Pham C."/>
            <person name="Simmons D."/>
            <person name="Wilczek-Boney K."/>
            <person name="Hale W."/>
            <person name="Jakkamsetti A."/>
            <person name="Pham P."/>
            <person name="Ruth R."/>
            <person name="San Lucas F."/>
            <person name="Warren J."/>
            <person name="Zhang J."/>
            <person name="Zhao Z."/>
            <person name="Zhou C."/>
            <person name="Zhu D."/>
            <person name="Lee S."/>
            <person name="Bess C."/>
            <person name="Blankenburg K."/>
            <person name="Forbes L."/>
            <person name="Fu Q."/>
            <person name="Gubbala S."/>
            <person name="Hirani K."/>
            <person name="Jayaseelan J.C."/>
            <person name="Lara F."/>
            <person name="Munidasa M."/>
            <person name="Palculict T."/>
            <person name="Patil S."/>
            <person name="Pu L.-L."/>
            <person name="Saada N."/>
            <person name="Tang L."/>
            <person name="Weissenberger G."/>
            <person name="Zhu Y."/>
            <person name="Hemphill L."/>
            <person name="Shang Y."/>
            <person name="Youmans B."/>
            <person name="Ayvaz T."/>
            <person name="Ross M."/>
            <person name="Santibanez J."/>
            <person name="Aqrawi P."/>
            <person name="Gross S."/>
            <person name="Joshi V."/>
            <person name="Fowler G."/>
            <person name="Nazareth L."/>
            <person name="Reid J."/>
            <person name="Worley K."/>
            <person name="Petrosino J."/>
            <person name="Highlander S."/>
            <person name="Gibbs R."/>
        </authorList>
    </citation>
    <scope>NUCLEOTIDE SEQUENCE [LARGE SCALE GENOMIC DNA]</scope>
    <source>
        <strain evidence="3">DSM 15272</strain>
    </source>
</reference>
<dbReference type="EMBL" id="ACLF03000006">
    <property type="protein sequence ID" value="EFQ83076.1"/>
    <property type="molecule type" value="Genomic_DNA"/>
</dbReference>
<dbReference type="STRING" id="585531.HMPREF0063_12285"/>
<evidence type="ECO:0000313" key="3">
    <source>
        <dbReference type="EMBL" id="EFQ83076.1"/>
    </source>
</evidence>
<protein>
    <submittedName>
        <fullName evidence="3">TadE-like protein</fullName>
    </submittedName>
</protein>
<dbReference type="HOGENOM" id="CLU_128792_0_1_11"/>
<keyword evidence="4" id="KW-1185">Reference proteome</keyword>
<dbReference type="OrthoDB" id="4826617at2"/>
<organism evidence="3 4">
    <name type="scientific">Aeromicrobium marinum DSM 15272</name>
    <dbReference type="NCBI Taxonomy" id="585531"/>
    <lineage>
        <taxon>Bacteria</taxon>
        <taxon>Bacillati</taxon>
        <taxon>Actinomycetota</taxon>
        <taxon>Actinomycetes</taxon>
        <taxon>Propionibacteriales</taxon>
        <taxon>Nocardioidaceae</taxon>
        <taxon>Aeromicrobium</taxon>
    </lineage>
</organism>
<accession>E2SCX3</accession>
<keyword evidence="1" id="KW-1133">Transmembrane helix</keyword>
<keyword evidence="1" id="KW-0812">Transmembrane</keyword>
<sequence>MRAPVRRRRGDERGSMAIEVVLLVPILVMFLLLVVAAGRYVTVRSDIDSAARDAARAASLERTPAAARAAAQQVAASQLQGYSDCQVARMGGSFVSGGVIDITLECRVSNEGLGLIGLGGSLQISGDASAPIDTYRRTG</sequence>
<evidence type="ECO:0000259" key="2">
    <source>
        <dbReference type="Pfam" id="PF07811"/>
    </source>
</evidence>
<feature type="domain" description="TadE-like" evidence="2">
    <location>
        <begin position="14"/>
        <end position="56"/>
    </location>
</feature>
<dbReference type="RefSeq" id="WP_007077377.1">
    <property type="nucleotide sequence ID" value="NZ_CM001024.1"/>
</dbReference>
<dbReference type="AlphaFoldDB" id="E2SCX3"/>
<name>E2SCX3_9ACTN</name>